<dbReference type="UniPathway" id="UPA00196"/>
<feature type="transmembrane region" description="Helical" evidence="1">
    <location>
        <begin position="335"/>
        <end position="351"/>
    </location>
</feature>
<dbReference type="Proteomes" id="UP000516404">
    <property type="component" value="Chromosome"/>
</dbReference>
<gene>
    <name evidence="2" type="ORF">IDM49_04020</name>
</gene>
<evidence type="ECO:0000313" key="2">
    <source>
        <dbReference type="EMBL" id="QNV38832.1"/>
    </source>
</evidence>
<feature type="transmembrane region" description="Helical" evidence="1">
    <location>
        <begin position="101"/>
        <end position="124"/>
    </location>
</feature>
<name>A0A7H2BGN6_9MICC</name>
<proteinExistence type="predicted"/>
<keyword evidence="1" id="KW-0472">Membrane</keyword>
<keyword evidence="1" id="KW-0812">Transmembrane</keyword>
<dbReference type="KEGG" id="rter:IDM49_04020"/>
<feature type="transmembrane region" description="Helical" evidence="1">
    <location>
        <begin position="247"/>
        <end position="266"/>
    </location>
</feature>
<keyword evidence="3" id="KW-1185">Reference proteome</keyword>
<dbReference type="GO" id="GO:0006506">
    <property type="term" value="P:GPI anchor biosynthetic process"/>
    <property type="evidence" value="ECO:0007669"/>
    <property type="project" value="UniProtKB-UniPathway"/>
</dbReference>
<feature type="transmembrane region" description="Helical" evidence="1">
    <location>
        <begin position="381"/>
        <end position="401"/>
    </location>
</feature>
<feature type="transmembrane region" description="Helical" evidence="1">
    <location>
        <begin position="178"/>
        <end position="205"/>
    </location>
</feature>
<feature type="transmembrane region" description="Helical" evidence="1">
    <location>
        <begin position="357"/>
        <end position="374"/>
    </location>
</feature>
<dbReference type="EMBL" id="CP061539">
    <property type="protein sequence ID" value="QNV38832.1"/>
    <property type="molecule type" value="Genomic_DNA"/>
</dbReference>
<dbReference type="GO" id="GO:0016020">
    <property type="term" value="C:membrane"/>
    <property type="evidence" value="ECO:0007669"/>
    <property type="project" value="GOC"/>
</dbReference>
<organism evidence="2 3">
    <name type="scientific">Rothia terrae</name>
    <dbReference type="NCBI Taxonomy" id="396015"/>
    <lineage>
        <taxon>Bacteria</taxon>
        <taxon>Bacillati</taxon>
        <taxon>Actinomycetota</taxon>
        <taxon>Actinomycetes</taxon>
        <taxon>Micrococcales</taxon>
        <taxon>Micrococcaceae</taxon>
        <taxon>Rothia</taxon>
    </lineage>
</organism>
<reference evidence="2 3" key="1">
    <citation type="submission" date="2020-09" db="EMBL/GenBank/DDBJ databases">
        <title>Investigation of environmental microbes.</title>
        <authorList>
            <person name="Ou Y."/>
            <person name="Kang Q."/>
        </authorList>
    </citation>
    <scope>NUCLEOTIDE SEQUENCE [LARGE SCALE GENOMIC DNA]</scope>
    <source>
        <strain evidence="2 3">KJZ-14</strain>
    </source>
</reference>
<evidence type="ECO:0000313" key="3">
    <source>
        <dbReference type="Proteomes" id="UP000516404"/>
    </source>
</evidence>
<feature type="transmembrane region" description="Helical" evidence="1">
    <location>
        <begin position="302"/>
        <end position="323"/>
    </location>
</feature>
<feature type="transmembrane region" description="Helical" evidence="1">
    <location>
        <begin position="151"/>
        <end position="172"/>
    </location>
</feature>
<keyword evidence="1" id="KW-1133">Transmembrane helix</keyword>
<protein>
    <submittedName>
        <fullName evidence="2">Uncharacterized protein</fullName>
    </submittedName>
</protein>
<accession>A0A7H2BGN6</accession>
<evidence type="ECO:0000256" key="1">
    <source>
        <dbReference type="SAM" id="Phobius"/>
    </source>
</evidence>
<sequence>MGLPAFAQVLLVFAASRVWGWFVFSTVARQQLTSPWGSGPLSYAQFLSIWDAGWYEKIAVSGYPQHLPHSASGVVEQNQWAFMPAYPMVSGGLAKIFDVSYMSAAIGVALISGFIAAWVIYLLFKESLAKTNWQEPESVSAASAQSSRHTLALWAVAVFGFAPVSAVLQIPYAESFNLIFLAASLLFLLRSHYILALPFALIACLSRPIGVPLGATFGLWWAWTVFTESGGTALSYRKLATSFKKHLVQLVCALAVCAFALLWPLIAWMRTGEPDAYTATETAWRGSHLYLFAPWIEQSKHYLGVFGPLLLAALVVAFFGVLLSPLTSRTLAPALRLWCASFAVYLLLFWFPQSSTFRMMLPLFVLVLPLVALSTSRAYRALLIISGAVLQAGWVGWLWHWKQLPGGGDYPP</sequence>
<dbReference type="AlphaFoldDB" id="A0A7H2BGN6"/>